<protein>
    <submittedName>
        <fullName evidence="3">NYN domain-containing protein</fullName>
    </submittedName>
</protein>
<feature type="compositionally biased region" description="Pro residues" evidence="1">
    <location>
        <begin position="219"/>
        <end position="229"/>
    </location>
</feature>
<evidence type="ECO:0000313" key="3">
    <source>
        <dbReference type="EMBL" id="MFB9378043.1"/>
    </source>
</evidence>
<sequence length="290" mass="30958">MDGPRPPASTRRDLDLLIWDAPNMDMTLSSILGARPSSSDRPRFDAVARWFLAEAGDHEVEGCVFTNVHSGNVSQLRGWVEALRSFGYSVFARPKLNPDDDIDDAMLQHIAERAAAQRLRRVVVASGDGRNFLGPLEDLHRHGVRCVVLSFAEVAGYAQDSPLLEFVDLEDVPGAFQNALGRTRLTNLPPEGGWFRPTRPMRALLDDPHALHPATPQHPSSPAPLPPAHAPQVSAAAAVPVPPVTPAGPLAPSHPVPHPPAHPFTPAAGPGPTGGPRLAEDRGAGVEPVP</sequence>
<reference evidence="3 4" key="1">
    <citation type="submission" date="2024-09" db="EMBL/GenBank/DDBJ databases">
        <authorList>
            <person name="Sun Q."/>
            <person name="Mori K."/>
        </authorList>
    </citation>
    <scope>NUCLEOTIDE SEQUENCE [LARGE SCALE GENOMIC DNA]</scope>
    <source>
        <strain evidence="3 4">TISTR 1856</strain>
    </source>
</reference>
<dbReference type="RefSeq" id="WP_380137506.1">
    <property type="nucleotide sequence ID" value="NZ_JBHLUI010000008.1"/>
</dbReference>
<dbReference type="Pfam" id="PF01936">
    <property type="entry name" value="NYN"/>
    <property type="match status" value="1"/>
</dbReference>
<feature type="domain" description="NYN" evidence="2">
    <location>
        <begin position="18"/>
        <end position="152"/>
    </location>
</feature>
<keyword evidence="4" id="KW-1185">Reference proteome</keyword>
<proteinExistence type="predicted"/>
<organism evidence="3 4">
    <name type="scientific">Kineococcus gynurae</name>
    <dbReference type="NCBI Taxonomy" id="452979"/>
    <lineage>
        <taxon>Bacteria</taxon>
        <taxon>Bacillati</taxon>
        <taxon>Actinomycetota</taxon>
        <taxon>Actinomycetes</taxon>
        <taxon>Kineosporiales</taxon>
        <taxon>Kineosporiaceae</taxon>
        <taxon>Kineococcus</taxon>
    </lineage>
</organism>
<gene>
    <name evidence="3" type="ORF">ACFFVI_13810</name>
</gene>
<evidence type="ECO:0000256" key="1">
    <source>
        <dbReference type="SAM" id="MobiDB-lite"/>
    </source>
</evidence>
<dbReference type="InterPro" id="IPR021139">
    <property type="entry name" value="NYN"/>
</dbReference>
<comment type="caution">
    <text evidence="3">The sequence shown here is derived from an EMBL/GenBank/DDBJ whole genome shotgun (WGS) entry which is preliminary data.</text>
</comment>
<accession>A0ABV5LVC3</accession>
<feature type="compositionally biased region" description="Pro residues" evidence="1">
    <location>
        <begin position="252"/>
        <end position="263"/>
    </location>
</feature>
<dbReference type="Proteomes" id="UP001589748">
    <property type="component" value="Unassembled WGS sequence"/>
</dbReference>
<feature type="region of interest" description="Disordered" evidence="1">
    <location>
        <begin position="208"/>
        <end position="290"/>
    </location>
</feature>
<name>A0ABV5LVC3_9ACTN</name>
<evidence type="ECO:0000259" key="2">
    <source>
        <dbReference type="Pfam" id="PF01936"/>
    </source>
</evidence>
<dbReference type="EMBL" id="JBHMDM010000007">
    <property type="protein sequence ID" value="MFB9378043.1"/>
    <property type="molecule type" value="Genomic_DNA"/>
</dbReference>
<evidence type="ECO:0000313" key="4">
    <source>
        <dbReference type="Proteomes" id="UP001589748"/>
    </source>
</evidence>
<feature type="compositionally biased region" description="Low complexity" evidence="1">
    <location>
        <begin position="230"/>
        <end position="239"/>
    </location>
</feature>